<dbReference type="InterPro" id="IPR040169">
    <property type="entry name" value="SUGP1/2"/>
</dbReference>
<evidence type="ECO:0000256" key="4">
    <source>
        <dbReference type="ARBA" id="ARBA00023242"/>
    </source>
</evidence>
<protein>
    <recommendedName>
        <fullName evidence="6">G-patch domain-containing protein</fullName>
    </recommendedName>
</protein>
<evidence type="ECO:0000313" key="7">
    <source>
        <dbReference type="EMBL" id="KAK4003059.1"/>
    </source>
</evidence>
<evidence type="ECO:0000313" key="8">
    <source>
        <dbReference type="Proteomes" id="UP001234178"/>
    </source>
</evidence>
<dbReference type="Pfam" id="PF01585">
    <property type="entry name" value="G-patch"/>
    <property type="match status" value="1"/>
</dbReference>
<feature type="compositionally biased region" description="Basic and acidic residues" evidence="5">
    <location>
        <begin position="106"/>
        <end position="118"/>
    </location>
</feature>
<dbReference type="InterPro" id="IPR000467">
    <property type="entry name" value="G_patch_dom"/>
</dbReference>
<feature type="region of interest" description="Disordered" evidence="5">
    <location>
        <begin position="232"/>
        <end position="271"/>
    </location>
</feature>
<feature type="domain" description="G-patch" evidence="6">
    <location>
        <begin position="307"/>
        <end position="353"/>
    </location>
</feature>
<dbReference type="Proteomes" id="UP001234178">
    <property type="component" value="Unassembled WGS sequence"/>
</dbReference>
<comment type="subcellular location">
    <subcellularLocation>
        <location evidence="1">Nucleus</location>
    </subcellularLocation>
</comment>
<organism evidence="7 8">
    <name type="scientific">Daphnia magna</name>
    <dbReference type="NCBI Taxonomy" id="35525"/>
    <lineage>
        <taxon>Eukaryota</taxon>
        <taxon>Metazoa</taxon>
        <taxon>Ecdysozoa</taxon>
        <taxon>Arthropoda</taxon>
        <taxon>Crustacea</taxon>
        <taxon>Branchiopoda</taxon>
        <taxon>Diplostraca</taxon>
        <taxon>Cladocera</taxon>
        <taxon>Anomopoda</taxon>
        <taxon>Daphniidae</taxon>
        <taxon>Daphnia</taxon>
    </lineage>
</organism>
<name>A0ABQ9YR15_9CRUS</name>
<sequence>MKMILHTSTRVSLALAFGKGSKSAGLGSLHQSSTHGFPSFSIRLPSSRAVELVRGLGEFLSKVFLICQETHLLDKLRNYFTKLLTNKFLPFTRGLDYKRKFKEEAEESENSKFKEKERKRQSRWGPQEVKVEPALAMNSGPISSAHLGFAGPSMANQTVLGRSSFLSRITSADPQILTYAVRVFGTTDLTEDQWKQCMDQVKMQYVYQEMLKKKQERDRLAQVGKVRYEYDSDEETEGGTWEHKRRKAEMEKTKDRADQLTEGGRGKHHLGDFLPPEELAKFMDKFQAVQEGRTIDESDYKEFKIAENNVGYQMLKKFGWTEGEGLGIGGSGITAPVNATRRNEAQGLGAIKPEDLTSNDNEYDAYRKRMMLAYRFRPNPLNNPRRAYY</sequence>
<keyword evidence="8" id="KW-1185">Reference proteome</keyword>
<proteinExistence type="predicted"/>
<dbReference type="EMBL" id="JAOYFB010000001">
    <property type="protein sequence ID" value="KAK4003059.1"/>
    <property type="molecule type" value="Genomic_DNA"/>
</dbReference>
<gene>
    <name evidence="7" type="ORF">OUZ56_004844</name>
</gene>
<keyword evidence="4" id="KW-0539">Nucleus</keyword>
<dbReference type="PROSITE" id="PS50174">
    <property type="entry name" value="G_PATCH"/>
    <property type="match status" value="1"/>
</dbReference>
<feature type="region of interest" description="Disordered" evidence="5">
    <location>
        <begin position="106"/>
        <end position="126"/>
    </location>
</feature>
<evidence type="ECO:0000256" key="5">
    <source>
        <dbReference type="SAM" id="MobiDB-lite"/>
    </source>
</evidence>
<evidence type="ECO:0000256" key="2">
    <source>
        <dbReference type="ARBA" id="ARBA00022664"/>
    </source>
</evidence>
<keyword evidence="2" id="KW-0507">mRNA processing</keyword>
<dbReference type="SMART" id="SM00443">
    <property type="entry name" value="G_patch"/>
    <property type="match status" value="1"/>
</dbReference>
<keyword evidence="3" id="KW-0508">mRNA splicing</keyword>
<accession>A0ABQ9YR15</accession>
<reference evidence="7 8" key="1">
    <citation type="journal article" date="2023" name="Nucleic Acids Res.">
        <title>The hologenome of Daphnia magna reveals possible DNA methylation and microbiome-mediated evolution of the host genome.</title>
        <authorList>
            <person name="Chaturvedi A."/>
            <person name="Li X."/>
            <person name="Dhandapani V."/>
            <person name="Marshall H."/>
            <person name="Kissane S."/>
            <person name="Cuenca-Cambronero M."/>
            <person name="Asole G."/>
            <person name="Calvet F."/>
            <person name="Ruiz-Romero M."/>
            <person name="Marangio P."/>
            <person name="Guigo R."/>
            <person name="Rago D."/>
            <person name="Mirbahai L."/>
            <person name="Eastwood N."/>
            <person name="Colbourne J.K."/>
            <person name="Zhou J."/>
            <person name="Mallon E."/>
            <person name="Orsini L."/>
        </authorList>
    </citation>
    <scope>NUCLEOTIDE SEQUENCE [LARGE SCALE GENOMIC DNA]</scope>
    <source>
        <strain evidence="7">LRV0_1</strain>
    </source>
</reference>
<evidence type="ECO:0000259" key="6">
    <source>
        <dbReference type="PROSITE" id="PS50174"/>
    </source>
</evidence>
<evidence type="ECO:0000256" key="1">
    <source>
        <dbReference type="ARBA" id="ARBA00004123"/>
    </source>
</evidence>
<evidence type="ECO:0000256" key="3">
    <source>
        <dbReference type="ARBA" id="ARBA00023187"/>
    </source>
</evidence>
<dbReference type="PANTHER" id="PTHR23340:SF0">
    <property type="entry name" value="SURP AND G-PATCH DOMAIN-CONTAINING PROTEIN 1 ISOFORM X1"/>
    <property type="match status" value="1"/>
</dbReference>
<comment type="caution">
    <text evidence="7">The sequence shown here is derived from an EMBL/GenBank/DDBJ whole genome shotgun (WGS) entry which is preliminary data.</text>
</comment>
<feature type="compositionally biased region" description="Basic and acidic residues" evidence="5">
    <location>
        <begin position="248"/>
        <end position="259"/>
    </location>
</feature>
<dbReference type="PANTHER" id="PTHR23340">
    <property type="entry name" value="ARGININE/SERINE RICH SPLICING FACTOR SF4/14"/>
    <property type="match status" value="1"/>
</dbReference>